<keyword evidence="1" id="KW-0614">Plasmid</keyword>
<accession>A0AB39YIA6</accession>
<proteinExistence type="predicted"/>
<organism evidence="1">
    <name type="scientific">Streptomyces sp. R33</name>
    <dbReference type="NCBI Taxonomy" id="3238629"/>
    <lineage>
        <taxon>Bacteria</taxon>
        <taxon>Bacillati</taxon>
        <taxon>Actinomycetota</taxon>
        <taxon>Actinomycetes</taxon>
        <taxon>Kitasatosporales</taxon>
        <taxon>Streptomycetaceae</taxon>
        <taxon>Streptomyces</taxon>
    </lineage>
</organism>
<name>A0AB39YIA6_9ACTN</name>
<dbReference type="AlphaFoldDB" id="A0AB39YIA6"/>
<dbReference type="RefSeq" id="WP_369780676.1">
    <property type="nucleotide sequence ID" value="NZ_CP165728.1"/>
</dbReference>
<dbReference type="EMBL" id="CP165728">
    <property type="protein sequence ID" value="XDV69481.1"/>
    <property type="molecule type" value="Genomic_DNA"/>
</dbReference>
<protein>
    <submittedName>
        <fullName evidence="1">Uncharacterized protein</fullName>
    </submittedName>
</protein>
<evidence type="ECO:0000313" key="1">
    <source>
        <dbReference type="EMBL" id="XDV69481.1"/>
    </source>
</evidence>
<gene>
    <name evidence="1" type="ORF">AB5J51_41940</name>
</gene>
<reference evidence="1" key="1">
    <citation type="submission" date="2024-08" db="EMBL/GenBank/DDBJ databases">
        <authorList>
            <person name="Yu S.T."/>
        </authorList>
    </citation>
    <scope>NUCLEOTIDE SEQUENCE</scope>
    <source>
        <strain evidence="1">R33</strain>
        <plasmid evidence="1">unnamed1</plasmid>
    </source>
</reference>
<geneLocation type="plasmid" evidence="1">
    <name>unnamed1</name>
</geneLocation>
<sequence>MLHLDVRRSGNGILITSSPAEIDGAPASWQLRLRNDDGQGLTEMGTALKA</sequence>